<feature type="compositionally biased region" description="Low complexity" evidence="1">
    <location>
        <begin position="180"/>
        <end position="189"/>
    </location>
</feature>
<reference evidence="3" key="1">
    <citation type="journal article" date="2015" name="Proc. Natl. Acad. Sci. U.S.A.">
        <title>Genome sequence of the Asian Tiger mosquito, Aedes albopictus, reveals insights into its biology, genetics, and evolution.</title>
        <authorList>
            <person name="Chen X.G."/>
            <person name="Jiang X."/>
            <person name="Gu J."/>
            <person name="Xu M."/>
            <person name="Wu Y."/>
            <person name="Deng Y."/>
            <person name="Zhang C."/>
            <person name="Bonizzoni M."/>
            <person name="Dermauw W."/>
            <person name="Vontas J."/>
            <person name="Armbruster P."/>
            <person name="Huang X."/>
            <person name="Yang Y."/>
            <person name="Zhang H."/>
            <person name="He W."/>
            <person name="Peng H."/>
            <person name="Liu Y."/>
            <person name="Wu K."/>
            <person name="Chen J."/>
            <person name="Lirakis M."/>
            <person name="Topalis P."/>
            <person name="Van Leeuwen T."/>
            <person name="Hall A.B."/>
            <person name="Jiang X."/>
            <person name="Thorpe C."/>
            <person name="Mueller R.L."/>
            <person name="Sun C."/>
            <person name="Waterhouse R.M."/>
            <person name="Yan G."/>
            <person name="Tu Z.J."/>
            <person name="Fang X."/>
            <person name="James A.A."/>
        </authorList>
    </citation>
    <scope>NUCLEOTIDE SEQUENCE [LARGE SCALE GENOMIC DNA]</scope>
    <source>
        <strain evidence="3">Foshan</strain>
    </source>
</reference>
<reference evidence="2" key="2">
    <citation type="submission" date="2025-05" db="UniProtKB">
        <authorList>
            <consortium name="EnsemblMetazoa"/>
        </authorList>
    </citation>
    <scope>IDENTIFICATION</scope>
    <source>
        <strain evidence="2">Foshan</strain>
    </source>
</reference>
<feature type="region of interest" description="Disordered" evidence="1">
    <location>
        <begin position="152"/>
        <end position="205"/>
    </location>
</feature>
<dbReference type="GeneID" id="134288300"/>
<sequence length="341" mass="37411">MDLDRSKGLLLLLEAAEVLSEARDIGVICETPTVAQYEEVVTGLPAPGFQNRDSSFQSNLSFENIVASTPIKEFRDPHILPALDLSLSFVEEPPLDLSLRSNDVDIPLDLAPVCRQERIACAEADECLPLNLAAVKGTVSGSPALHQFNHDTQHAEARSPDMNTDKPETSCRLESSVEDNSSPKSSSGKNNHRPLVSNPPTPAVRDSLETINQVNNSVILSPKNDANPSDPSLNPHETNTIPVQLSVSKPTERAQYKEVPQAADDWDPGSEDEDDDDRQIGDATFLNNFSVHEYFEVYRNNDLLGDDEDDVIDECTDDPDKCKLVDSPANTLIKIVICNLK</sequence>
<organism evidence="2 3">
    <name type="scientific">Aedes albopictus</name>
    <name type="common">Asian tiger mosquito</name>
    <name type="synonym">Stegomyia albopicta</name>
    <dbReference type="NCBI Taxonomy" id="7160"/>
    <lineage>
        <taxon>Eukaryota</taxon>
        <taxon>Metazoa</taxon>
        <taxon>Ecdysozoa</taxon>
        <taxon>Arthropoda</taxon>
        <taxon>Hexapoda</taxon>
        <taxon>Insecta</taxon>
        <taxon>Pterygota</taxon>
        <taxon>Neoptera</taxon>
        <taxon>Endopterygota</taxon>
        <taxon>Diptera</taxon>
        <taxon>Nematocera</taxon>
        <taxon>Culicoidea</taxon>
        <taxon>Culicidae</taxon>
        <taxon>Culicinae</taxon>
        <taxon>Aedini</taxon>
        <taxon>Aedes</taxon>
        <taxon>Stegomyia</taxon>
    </lineage>
</organism>
<accession>A0ABM2A496</accession>
<feature type="compositionally biased region" description="Polar residues" evidence="1">
    <location>
        <begin position="219"/>
        <end position="249"/>
    </location>
</feature>
<keyword evidence="3" id="KW-1185">Reference proteome</keyword>
<proteinExistence type="predicted"/>
<protein>
    <submittedName>
        <fullName evidence="2">Uncharacterized protein</fullName>
    </submittedName>
</protein>
<evidence type="ECO:0000313" key="3">
    <source>
        <dbReference type="Proteomes" id="UP000069940"/>
    </source>
</evidence>
<feature type="compositionally biased region" description="Acidic residues" evidence="1">
    <location>
        <begin position="264"/>
        <end position="277"/>
    </location>
</feature>
<dbReference type="Proteomes" id="UP000069940">
    <property type="component" value="Unassembled WGS sequence"/>
</dbReference>
<evidence type="ECO:0000256" key="1">
    <source>
        <dbReference type="SAM" id="MobiDB-lite"/>
    </source>
</evidence>
<name>A0ABM2A496_AEDAL</name>
<feature type="compositionally biased region" description="Basic and acidic residues" evidence="1">
    <location>
        <begin position="152"/>
        <end position="171"/>
    </location>
</feature>
<dbReference type="RefSeq" id="XP_062708681.1">
    <property type="nucleotide sequence ID" value="XM_062852697.1"/>
</dbReference>
<evidence type="ECO:0000313" key="2">
    <source>
        <dbReference type="EnsemblMetazoa" id="AALFPA23_024301.P36240"/>
    </source>
</evidence>
<dbReference type="EnsemblMetazoa" id="AALFPA23_024301.R36240">
    <property type="protein sequence ID" value="AALFPA23_024301.P36240"/>
    <property type="gene ID" value="AALFPA23_024301"/>
</dbReference>
<feature type="region of interest" description="Disordered" evidence="1">
    <location>
        <begin position="219"/>
        <end position="280"/>
    </location>
</feature>